<protein>
    <submittedName>
        <fullName evidence="2">Uncharacterized protein</fullName>
    </submittedName>
</protein>
<proteinExistence type="predicted"/>
<dbReference type="PANTHER" id="PTHR40462:SF1">
    <property type="entry name" value="EXPRESSED PROTEIN"/>
    <property type="match status" value="1"/>
</dbReference>
<keyword evidence="3" id="KW-1185">Reference proteome</keyword>
<organism evidence="2 3">
    <name type="scientific">Cutaneotrichosporon spelunceum</name>
    <dbReference type="NCBI Taxonomy" id="1672016"/>
    <lineage>
        <taxon>Eukaryota</taxon>
        <taxon>Fungi</taxon>
        <taxon>Dikarya</taxon>
        <taxon>Basidiomycota</taxon>
        <taxon>Agaricomycotina</taxon>
        <taxon>Tremellomycetes</taxon>
        <taxon>Trichosporonales</taxon>
        <taxon>Trichosporonaceae</taxon>
        <taxon>Cutaneotrichosporon</taxon>
    </lineage>
</organism>
<sequence length="93" mass="8987">MDFLKQAQGALGGAAGGQAPPPADPNAAAAAGGQAPAAGQATGQQDALDKGVGAVMGKMGYQASASTTETVSDGVRSAFKSATGRDIPIQDKQ</sequence>
<dbReference type="EMBL" id="BTCM01000008">
    <property type="protein sequence ID" value="GMK59465.1"/>
    <property type="molecule type" value="Genomic_DNA"/>
</dbReference>
<feature type="region of interest" description="Disordered" evidence="1">
    <location>
        <begin position="1"/>
        <end position="49"/>
    </location>
</feature>
<evidence type="ECO:0000313" key="3">
    <source>
        <dbReference type="Proteomes" id="UP001222932"/>
    </source>
</evidence>
<name>A0AAD3YDQ6_9TREE</name>
<dbReference type="Proteomes" id="UP001222932">
    <property type="component" value="Unassembled WGS sequence"/>
</dbReference>
<evidence type="ECO:0000256" key="1">
    <source>
        <dbReference type="SAM" id="MobiDB-lite"/>
    </source>
</evidence>
<feature type="compositionally biased region" description="Low complexity" evidence="1">
    <location>
        <begin position="25"/>
        <end position="46"/>
    </location>
</feature>
<dbReference type="PANTHER" id="PTHR40462">
    <property type="entry name" value="CHROMOSOME 1, WHOLE GENOME SHOTGUN SEQUENCE"/>
    <property type="match status" value="1"/>
</dbReference>
<reference evidence="2" key="1">
    <citation type="journal article" date="2023" name="BMC Genomics">
        <title>Chromosome-level genome assemblies of Cutaneotrichosporon spp. (Trichosporonales, Basidiomycota) reveal imbalanced evolution between nucleotide sequences and chromosome synteny.</title>
        <authorList>
            <person name="Kobayashi Y."/>
            <person name="Kayamori A."/>
            <person name="Aoki K."/>
            <person name="Shiwa Y."/>
            <person name="Matsutani M."/>
            <person name="Fujita N."/>
            <person name="Sugita T."/>
            <person name="Iwasaki W."/>
            <person name="Tanaka N."/>
            <person name="Takashima M."/>
        </authorList>
    </citation>
    <scope>NUCLEOTIDE SEQUENCE</scope>
    <source>
        <strain evidence="2">HIS016</strain>
    </source>
</reference>
<reference evidence="2" key="2">
    <citation type="submission" date="2023-06" db="EMBL/GenBank/DDBJ databases">
        <authorList>
            <person name="Kobayashi Y."/>
            <person name="Kayamori A."/>
            <person name="Aoki K."/>
            <person name="Shiwa Y."/>
            <person name="Fujita N."/>
            <person name="Sugita T."/>
            <person name="Iwasaki W."/>
            <person name="Tanaka N."/>
            <person name="Takashima M."/>
        </authorList>
    </citation>
    <scope>NUCLEOTIDE SEQUENCE</scope>
    <source>
        <strain evidence="2">HIS016</strain>
    </source>
</reference>
<gene>
    <name evidence="2" type="ORF">CspeluHIS016_0800710</name>
</gene>
<comment type="caution">
    <text evidence="2">The sequence shown here is derived from an EMBL/GenBank/DDBJ whole genome shotgun (WGS) entry which is preliminary data.</text>
</comment>
<accession>A0AAD3YDQ6</accession>
<feature type="region of interest" description="Disordered" evidence="1">
    <location>
        <begin position="63"/>
        <end position="93"/>
    </location>
</feature>
<evidence type="ECO:0000313" key="2">
    <source>
        <dbReference type="EMBL" id="GMK59465.1"/>
    </source>
</evidence>
<dbReference type="AlphaFoldDB" id="A0AAD3YDQ6"/>